<sequence length="286" mass="31303">MMESHRDLARDSRAPVPILVGDNGGQRPASGVAPSARARRPHHDRPPPDRVLRAGPQGRVQQPTRNALKAIGATRLYSHQAEAIESAAVSGNHVVVSTSTSSGKSLCYNVPVLESISRPASTSCALYIFPTKALAQDQLQTLLQMKGQCSNFDVSIYDGDTPMKDRAKIRDSARLLITNPDMLHMSILPCHAQFTRILSNLAYVVIDEAHSYKGAFGCHTALILRRLKRVCADIYGSHPKFIFCTTTLANPREDVMELAKLDGVELLQNDGSPCGSKFFLLWNRTG</sequence>
<dbReference type="OrthoDB" id="18781at2759"/>
<dbReference type="SUPFAM" id="SSF52540">
    <property type="entry name" value="P-loop containing nucleoside triphosphate hydrolases"/>
    <property type="match status" value="1"/>
</dbReference>
<gene>
    <name evidence="3" type="ORF">BAE44_0021270</name>
</gene>
<dbReference type="InterPro" id="IPR027417">
    <property type="entry name" value="P-loop_NTPase"/>
</dbReference>
<dbReference type="PROSITE" id="PS51192">
    <property type="entry name" value="HELICASE_ATP_BIND_1"/>
    <property type="match status" value="1"/>
</dbReference>
<dbReference type="AlphaFoldDB" id="A0A1E5UXW1"/>
<protein>
    <submittedName>
        <fullName evidence="3">Putative ATP-dependent helicase YprA</fullName>
    </submittedName>
</protein>
<dbReference type="PANTHER" id="PTHR47957:SF2">
    <property type="entry name" value="OS02G0111900 PROTEIN"/>
    <property type="match status" value="1"/>
</dbReference>
<keyword evidence="3" id="KW-0347">Helicase</keyword>
<evidence type="ECO:0000313" key="4">
    <source>
        <dbReference type="Proteomes" id="UP000095767"/>
    </source>
</evidence>
<evidence type="ECO:0000313" key="3">
    <source>
        <dbReference type="EMBL" id="OEL17711.1"/>
    </source>
</evidence>
<organism evidence="3 4">
    <name type="scientific">Dichanthelium oligosanthes</name>
    <dbReference type="NCBI Taxonomy" id="888268"/>
    <lineage>
        <taxon>Eukaryota</taxon>
        <taxon>Viridiplantae</taxon>
        <taxon>Streptophyta</taxon>
        <taxon>Embryophyta</taxon>
        <taxon>Tracheophyta</taxon>
        <taxon>Spermatophyta</taxon>
        <taxon>Magnoliopsida</taxon>
        <taxon>Liliopsida</taxon>
        <taxon>Poales</taxon>
        <taxon>Poaceae</taxon>
        <taxon>PACMAD clade</taxon>
        <taxon>Panicoideae</taxon>
        <taxon>Panicodae</taxon>
        <taxon>Paniceae</taxon>
        <taxon>Dichantheliinae</taxon>
        <taxon>Dichanthelium</taxon>
    </lineage>
</organism>
<dbReference type="Gene3D" id="3.40.50.300">
    <property type="entry name" value="P-loop containing nucleotide triphosphate hydrolases"/>
    <property type="match status" value="1"/>
</dbReference>
<evidence type="ECO:0000259" key="2">
    <source>
        <dbReference type="PROSITE" id="PS51192"/>
    </source>
</evidence>
<dbReference type="SMART" id="SM00487">
    <property type="entry name" value="DEXDc"/>
    <property type="match status" value="1"/>
</dbReference>
<dbReference type="GO" id="GO:0043138">
    <property type="term" value="F:3'-5' DNA helicase activity"/>
    <property type="evidence" value="ECO:0007669"/>
    <property type="project" value="TreeGrafter"/>
</dbReference>
<dbReference type="GO" id="GO:0006289">
    <property type="term" value="P:nucleotide-excision repair"/>
    <property type="evidence" value="ECO:0007669"/>
    <property type="project" value="TreeGrafter"/>
</dbReference>
<dbReference type="GO" id="GO:0005634">
    <property type="term" value="C:nucleus"/>
    <property type="evidence" value="ECO:0007669"/>
    <property type="project" value="TreeGrafter"/>
</dbReference>
<reference evidence="3 4" key="1">
    <citation type="submission" date="2016-09" db="EMBL/GenBank/DDBJ databases">
        <title>The draft genome of Dichanthelium oligosanthes: A C3 panicoid grass species.</title>
        <authorList>
            <person name="Studer A.J."/>
            <person name="Schnable J.C."/>
            <person name="Brutnell T.P."/>
        </authorList>
    </citation>
    <scope>NUCLEOTIDE SEQUENCE [LARGE SCALE GENOMIC DNA]</scope>
    <source>
        <strain evidence="4">cv. Kellogg 1175</strain>
        <tissue evidence="3">Leaf</tissue>
    </source>
</reference>
<proteinExistence type="predicted"/>
<comment type="caution">
    <text evidence="3">The sequence shown here is derived from an EMBL/GenBank/DDBJ whole genome shotgun (WGS) entry which is preliminary data.</text>
</comment>
<name>A0A1E5UXW1_9POAL</name>
<feature type="compositionally biased region" description="Basic and acidic residues" evidence="1">
    <location>
        <begin position="1"/>
        <end position="13"/>
    </location>
</feature>
<keyword evidence="3" id="KW-0378">Hydrolase</keyword>
<evidence type="ECO:0000256" key="1">
    <source>
        <dbReference type="SAM" id="MobiDB-lite"/>
    </source>
</evidence>
<dbReference type="CDD" id="cd17923">
    <property type="entry name" value="DEXHc_Hrq1-like"/>
    <property type="match status" value="1"/>
</dbReference>
<dbReference type="InterPro" id="IPR011545">
    <property type="entry name" value="DEAD/DEAH_box_helicase_dom"/>
</dbReference>
<dbReference type="PANTHER" id="PTHR47957">
    <property type="entry name" value="ATP-DEPENDENT HELICASE HRQ1"/>
    <property type="match status" value="1"/>
</dbReference>
<dbReference type="STRING" id="888268.A0A1E5UXW1"/>
<feature type="domain" description="Helicase ATP-binding" evidence="2">
    <location>
        <begin position="85"/>
        <end position="266"/>
    </location>
</feature>
<dbReference type="InterPro" id="IPR014001">
    <property type="entry name" value="Helicase_ATP-bd"/>
</dbReference>
<dbReference type="Pfam" id="PF00270">
    <property type="entry name" value="DEAD"/>
    <property type="match status" value="1"/>
</dbReference>
<dbReference type="EMBL" id="LWDX02058980">
    <property type="protein sequence ID" value="OEL17711.1"/>
    <property type="molecule type" value="Genomic_DNA"/>
</dbReference>
<dbReference type="Proteomes" id="UP000095767">
    <property type="component" value="Unassembled WGS sequence"/>
</dbReference>
<accession>A0A1E5UXW1</accession>
<dbReference type="GO" id="GO:0036297">
    <property type="term" value="P:interstrand cross-link repair"/>
    <property type="evidence" value="ECO:0007669"/>
    <property type="project" value="TreeGrafter"/>
</dbReference>
<dbReference type="GO" id="GO:0005524">
    <property type="term" value="F:ATP binding"/>
    <property type="evidence" value="ECO:0007669"/>
    <property type="project" value="InterPro"/>
</dbReference>
<feature type="region of interest" description="Disordered" evidence="1">
    <location>
        <begin position="1"/>
        <end position="62"/>
    </location>
</feature>
<keyword evidence="3" id="KW-0067">ATP-binding</keyword>
<keyword evidence="4" id="KW-1185">Reference proteome</keyword>
<keyword evidence="3" id="KW-0547">Nucleotide-binding</keyword>
<dbReference type="GO" id="GO:0003676">
    <property type="term" value="F:nucleic acid binding"/>
    <property type="evidence" value="ECO:0007669"/>
    <property type="project" value="InterPro"/>
</dbReference>